<accession>A0A1B2IDN5</accession>
<reference evidence="1 2" key="1">
    <citation type="submission" date="2016-06" db="EMBL/GenBank/DDBJ databases">
        <authorList>
            <person name="Kjaerup R.B."/>
            <person name="Dalgaard T.S."/>
            <person name="Juul-Madsen H.R."/>
        </authorList>
    </citation>
    <scope>NUCLEOTIDE SEQUENCE [LARGE SCALE GENOMIC DNA]</scope>
</reference>
<gene>
    <name evidence="1" type="ORF">KWAN_16</name>
</gene>
<dbReference type="EMBL" id="KX397369">
    <property type="protein sequence ID" value="ANZ49369.1"/>
    <property type="molecule type" value="Genomic_DNA"/>
</dbReference>
<dbReference type="RefSeq" id="YP_009278621.1">
    <property type="nucleotide sequence ID" value="NC_031010.1"/>
</dbReference>
<evidence type="ECO:0000313" key="2">
    <source>
        <dbReference type="Proteomes" id="UP000202923"/>
    </source>
</evidence>
<dbReference type="OrthoDB" id="17878at10239"/>
<dbReference type="Proteomes" id="UP000202923">
    <property type="component" value="Genome"/>
</dbReference>
<organism evidence="1 2">
    <name type="scientific">Erwinia phage vB_EamM_Kwan</name>
    <dbReference type="NCBI Taxonomy" id="1883374"/>
    <lineage>
        <taxon>Viruses</taxon>
        <taxon>Duplodnaviria</taxon>
        <taxon>Heunggongvirae</taxon>
        <taxon>Uroviricota</taxon>
        <taxon>Caudoviricetes</taxon>
        <taxon>Chimalliviridae</taxon>
        <taxon>Wellingtonvirus</taxon>
        <taxon>Wellingtonvirus wellington</taxon>
    </lineage>
</organism>
<proteinExistence type="predicted"/>
<dbReference type="KEGG" id="vg:29061861"/>
<name>A0A1B2IDN5_9CAUD</name>
<dbReference type="GeneID" id="29061861"/>
<sequence length="128" mass="14287">MSIKVRPMDVIRAHPDSLANIEPTSELDKELLNSIQWGFALHPDEADNTHPMEIPKGSTIDWSETDNCEDVTQFVRQATVPPRYPIAGAAEHVISLRRVINAQEAIVREGVAWQHGTTAHLKDIFQPG</sequence>
<protein>
    <submittedName>
        <fullName evidence="1">Uncharacterized protein</fullName>
    </submittedName>
</protein>
<evidence type="ECO:0000313" key="1">
    <source>
        <dbReference type="EMBL" id="ANZ49369.1"/>
    </source>
</evidence>